<dbReference type="Proteomes" id="UP000184096">
    <property type="component" value="Chromosome I"/>
</dbReference>
<dbReference type="PROSITE" id="PS00101">
    <property type="entry name" value="HEXAPEP_TRANSFERASES"/>
    <property type="match status" value="1"/>
</dbReference>
<dbReference type="SUPFAM" id="SSF51161">
    <property type="entry name" value="Trimeric LpxA-like enzymes"/>
    <property type="match status" value="1"/>
</dbReference>
<dbReference type="InterPro" id="IPR051159">
    <property type="entry name" value="Hexapeptide_acetyltransf"/>
</dbReference>
<dbReference type="EMBL" id="LT670849">
    <property type="protein sequence ID" value="SHN65596.1"/>
    <property type="molecule type" value="Genomic_DNA"/>
</dbReference>
<evidence type="ECO:0000256" key="2">
    <source>
        <dbReference type="ARBA" id="ARBA00022679"/>
    </source>
</evidence>
<reference evidence="6" key="1">
    <citation type="submission" date="2016-11" db="EMBL/GenBank/DDBJ databases">
        <authorList>
            <person name="Varghese N."/>
            <person name="Submissions S."/>
        </authorList>
    </citation>
    <scope>NUCLEOTIDE SEQUENCE [LARGE SCALE GENOMIC DNA]</scope>
    <source>
        <strain evidence="6">GAS401</strain>
    </source>
</reference>
<comment type="similarity">
    <text evidence="1">Belongs to the transferase hexapeptide repeat family.</text>
</comment>
<evidence type="ECO:0000256" key="4">
    <source>
        <dbReference type="ARBA" id="ARBA00023315"/>
    </source>
</evidence>
<accession>A0A1M7T4G2</accession>
<dbReference type="PANTHER" id="PTHR23416:SF23">
    <property type="entry name" value="ACETYLTRANSFERASE C18B11.09C-RELATED"/>
    <property type="match status" value="1"/>
</dbReference>
<dbReference type="PANTHER" id="PTHR23416">
    <property type="entry name" value="SIALIC ACID SYNTHASE-RELATED"/>
    <property type="match status" value="1"/>
</dbReference>
<evidence type="ECO:0000313" key="5">
    <source>
        <dbReference type="EMBL" id="SHN65596.1"/>
    </source>
</evidence>
<dbReference type="AlphaFoldDB" id="A0A1M7T4G2"/>
<dbReference type="InterPro" id="IPR011004">
    <property type="entry name" value="Trimer_LpxA-like_sf"/>
</dbReference>
<keyword evidence="6" id="KW-1185">Reference proteome</keyword>
<evidence type="ECO:0000313" key="6">
    <source>
        <dbReference type="Proteomes" id="UP000184096"/>
    </source>
</evidence>
<dbReference type="Gene3D" id="2.160.10.10">
    <property type="entry name" value="Hexapeptide repeat proteins"/>
    <property type="match status" value="1"/>
</dbReference>
<dbReference type="CDD" id="cd03357">
    <property type="entry name" value="LbH_MAT_GAT"/>
    <property type="match status" value="1"/>
</dbReference>
<dbReference type="GO" id="GO:0008374">
    <property type="term" value="F:O-acyltransferase activity"/>
    <property type="evidence" value="ECO:0007669"/>
    <property type="project" value="TreeGrafter"/>
</dbReference>
<keyword evidence="3" id="KW-0677">Repeat</keyword>
<gene>
    <name evidence="5" type="ORF">SAMN05444170_0744</name>
</gene>
<keyword evidence="2 5" id="KW-0808">Transferase</keyword>
<dbReference type="InterPro" id="IPR018357">
    <property type="entry name" value="Hexapep_transf_CS"/>
</dbReference>
<dbReference type="GO" id="GO:0005829">
    <property type="term" value="C:cytosol"/>
    <property type="evidence" value="ECO:0007669"/>
    <property type="project" value="TreeGrafter"/>
</dbReference>
<keyword evidence="4" id="KW-0012">Acyltransferase</keyword>
<sequence>MGEVVAVARRIAGSATKHYDRVTDEFYRPSDPEIQRYLAAASDWISRYNTSPPSQRKSLLLDKLGFVGDGVEVRPPFFCDYGFNIKLGAGALINFNCVILDVVEVLIGDRPQIGPGVHIYAADHPRDEAVRKVGLELGRRVRIGRDVWIGGNAVILPGVSVGDNAIIGAGAVVTKDVPTGATAVGNPAGIL</sequence>
<evidence type="ECO:0000256" key="1">
    <source>
        <dbReference type="ARBA" id="ARBA00007274"/>
    </source>
</evidence>
<protein>
    <submittedName>
        <fullName evidence="5">Maltose O-acetyltransferase</fullName>
    </submittedName>
</protein>
<evidence type="ECO:0000256" key="3">
    <source>
        <dbReference type="ARBA" id="ARBA00022737"/>
    </source>
</evidence>
<proteinExistence type="inferred from homology"/>
<dbReference type="InterPro" id="IPR001451">
    <property type="entry name" value="Hexapep"/>
</dbReference>
<name>A0A1M7T4G2_9BRAD</name>
<organism evidence="5 6">
    <name type="scientific">Bradyrhizobium erythrophlei</name>
    <dbReference type="NCBI Taxonomy" id="1437360"/>
    <lineage>
        <taxon>Bacteria</taxon>
        <taxon>Pseudomonadati</taxon>
        <taxon>Pseudomonadota</taxon>
        <taxon>Alphaproteobacteria</taxon>
        <taxon>Hyphomicrobiales</taxon>
        <taxon>Nitrobacteraceae</taxon>
        <taxon>Bradyrhizobium</taxon>
    </lineage>
</organism>
<dbReference type="Pfam" id="PF00132">
    <property type="entry name" value="Hexapep"/>
    <property type="match status" value="1"/>
</dbReference>